<dbReference type="EMBL" id="CAFZ01000188">
    <property type="protein sequence ID" value="CCA72876.1"/>
    <property type="molecule type" value="Genomic_DNA"/>
</dbReference>
<dbReference type="InterPro" id="IPR036047">
    <property type="entry name" value="F-box-like_dom_sf"/>
</dbReference>
<gene>
    <name evidence="2" type="ORF">PIIN_06813</name>
</gene>
<dbReference type="HOGENOM" id="CLU_007279_2_0_1"/>
<dbReference type="CDD" id="cd09917">
    <property type="entry name" value="F-box_SF"/>
    <property type="match status" value="1"/>
</dbReference>
<dbReference type="eggNOG" id="ENOG502SKWT">
    <property type="taxonomic scope" value="Eukaryota"/>
</dbReference>
<evidence type="ECO:0000313" key="3">
    <source>
        <dbReference type="Proteomes" id="UP000007148"/>
    </source>
</evidence>
<sequence length="626" mass="70759">MPAALVASSFTLHSKTDYSVTMLSRRGFQDKPQWPTRTTSLLRRRVVQVQLPDELLIHILCFLNLRDLLRCRLANRRVYTVINNSLTLQFRIELSHAALLQFSQPVTGKTSHSTTLQRLDLLRKLQFSWRNLAWRSRKTIPLGQPYPLYELSSGIFITAARRAGVAKPHKLIFQELPSLDNHSNISRATIDCGIPTSQVCIDVSQDLLVLLEEGHQNTGLLRQGHKLSFRVHLRSLANNTLHPAARRQVLEYEWTSSWTSYTFVMQIMGHSLGILFSSGVLGDSDFERFVVWDWRTGAMRGMVFMPGSRYDSFTFISPDTFVIPCARTETINVFLFRPTPPPGIPDRGPSIHHLCALKLPALNPTTGYKYINVTCQSQPTPDPPAHAYYAAPHTIPRPKSKLFAQDQANGIVQFTASVSRHARTVDLLIITHRKALMSFVTSSQDALGDPLTEPWESYPMMPAKTWGPDIGFKEWRAVSRCMLSQFTYLANSNWRSQVFGYRVAQLVRNPAETTNATVAPVSLARAGHIRVLDFNPLFVKRPPLFPEDYHHIIQSTVTRRMVTDVGIIPKGEIWVENIESSLPYYEVTTREAFPLAGIMMDEERLIGLRTASPGSPDLVALDVFVI</sequence>
<comment type="caution">
    <text evidence="2">The sequence shown here is derived from an EMBL/GenBank/DDBJ whole genome shotgun (WGS) entry which is preliminary data.</text>
</comment>
<name>G4TNI6_SERID</name>
<reference evidence="2 3" key="1">
    <citation type="journal article" date="2011" name="PLoS Pathog.">
        <title>Endophytic Life Strategies Decoded by Genome and Transcriptome Analyses of the Mutualistic Root Symbiont Piriformospora indica.</title>
        <authorList>
            <person name="Zuccaro A."/>
            <person name="Lahrmann U."/>
            <person name="Guldener U."/>
            <person name="Langen G."/>
            <person name="Pfiffi S."/>
            <person name="Biedenkopf D."/>
            <person name="Wong P."/>
            <person name="Samans B."/>
            <person name="Grimm C."/>
            <person name="Basiewicz M."/>
            <person name="Murat C."/>
            <person name="Martin F."/>
            <person name="Kogel K.H."/>
        </authorList>
    </citation>
    <scope>NUCLEOTIDE SEQUENCE [LARGE SCALE GENOMIC DNA]</scope>
    <source>
        <strain evidence="2 3">DSM 11827</strain>
    </source>
</reference>
<organism evidence="2 3">
    <name type="scientific">Serendipita indica (strain DSM 11827)</name>
    <name type="common">Root endophyte fungus</name>
    <name type="synonym">Piriformospora indica</name>
    <dbReference type="NCBI Taxonomy" id="1109443"/>
    <lineage>
        <taxon>Eukaryota</taxon>
        <taxon>Fungi</taxon>
        <taxon>Dikarya</taxon>
        <taxon>Basidiomycota</taxon>
        <taxon>Agaricomycotina</taxon>
        <taxon>Agaricomycetes</taxon>
        <taxon>Sebacinales</taxon>
        <taxon>Serendipitaceae</taxon>
        <taxon>Serendipita</taxon>
    </lineage>
</organism>
<keyword evidence="3" id="KW-1185">Reference proteome</keyword>
<accession>G4TNI6</accession>
<dbReference type="AlphaFoldDB" id="G4TNI6"/>
<dbReference type="SUPFAM" id="SSF81383">
    <property type="entry name" value="F-box domain"/>
    <property type="match status" value="1"/>
</dbReference>
<protein>
    <recommendedName>
        <fullName evidence="1">F-box domain-containing protein</fullName>
    </recommendedName>
</protein>
<dbReference type="SMART" id="SM00256">
    <property type="entry name" value="FBOX"/>
    <property type="match status" value="1"/>
</dbReference>
<dbReference type="Gene3D" id="1.20.1280.50">
    <property type="match status" value="1"/>
</dbReference>
<dbReference type="InParanoid" id="G4TNI6"/>
<dbReference type="OrthoDB" id="2751409at2759"/>
<dbReference type="InterPro" id="IPR001810">
    <property type="entry name" value="F-box_dom"/>
</dbReference>
<dbReference type="Pfam" id="PF12937">
    <property type="entry name" value="F-box-like"/>
    <property type="match status" value="1"/>
</dbReference>
<dbReference type="OMA" id="ELVAWNW"/>
<evidence type="ECO:0000259" key="1">
    <source>
        <dbReference type="PROSITE" id="PS50181"/>
    </source>
</evidence>
<evidence type="ECO:0000313" key="2">
    <source>
        <dbReference type="EMBL" id="CCA72876.1"/>
    </source>
</evidence>
<dbReference type="PROSITE" id="PS50181">
    <property type="entry name" value="FBOX"/>
    <property type="match status" value="1"/>
</dbReference>
<feature type="domain" description="F-box" evidence="1">
    <location>
        <begin position="45"/>
        <end position="93"/>
    </location>
</feature>
<proteinExistence type="predicted"/>
<dbReference type="Proteomes" id="UP000007148">
    <property type="component" value="Unassembled WGS sequence"/>
</dbReference>